<comment type="caution">
    <text evidence="3">The sequence shown here is derived from an EMBL/GenBank/DDBJ whole genome shotgun (WGS) entry which is preliminary data.</text>
</comment>
<keyword evidence="1" id="KW-0472">Membrane</keyword>
<feature type="transmembrane region" description="Helical" evidence="1">
    <location>
        <begin position="20"/>
        <end position="43"/>
    </location>
</feature>
<feature type="transmembrane region" description="Helical" evidence="1">
    <location>
        <begin position="214"/>
        <end position="235"/>
    </location>
</feature>
<organism evidence="3 6">
    <name type="scientific">Alistipes finegoldii</name>
    <dbReference type="NCBI Taxonomy" id="214856"/>
    <lineage>
        <taxon>Bacteria</taxon>
        <taxon>Pseudomonadati</taxon>
        <taxon>Bacteroidota</taxon>
        <taxon>Bacteroidia</taxon>
        <taxon>Bacteroidales</taxon>
        <taxon>Rikenellaceae</taxon>
        <taxon>Alistipes</taxon>
    </lineage>
</organism>
<dbReference type="InterPro" id="IPR039447">
    <property type="entry name" value="UreH-like_TM_dom"/>
</dbReference>
<sequence>MEQFVNSLLDNCNLPVLTAFLLGILTSVSPCTFTTNVMVLGYIGRDMSGGRRVFANGLFYTLGRIVSYTVLGLICIPVLKKGASTFFVQSLVSDYGGYILAPTLIVYGVFLLLGSKFPFGKFGFRASESSKRLRGSFGAFVLGLLFALAFCPISGVFYFGMLLPMAALEPGGYLYPVVFAVASGILVVLIAWIVAFGMSSLGRFYNRVNQFQKWLNLIVAVAFILAGIYYFVIYYI</sequence>
<evidence type="ECO:0000313" key="4">
    <source>
        <dbReference type="EMBL" id="KAA3157929.1"/>
    </source>
</evidence>
<dbReference type="AlphaFoldDB" id="A0A5B5VKM6"/>
<evidence type="ECO:0000313" key="3">
    <source>
        <dbReference type="EMBL" id="GKI17484.1"/>
    </source>
</evidence>
<dbReference type="Proteomes" id="UP001055105">
    <property type="component" value="Unassembled WGS sequence"/>
</dbReference>
<dbReference type="GeneID" id="92756615"/>
<dbReference type="NCBIfam" id="NF040495">
    <property type="entry name" value="tranport_ArsG"/>
    <property type="match status" value="1"/>
</dbReference>
<dbReference type="EMBL" id="BQOL01000001">
    <property type="protein sequence ID" value="GKI17484.1"/>
    <property type="molecule type" value="Genomic_DNA"/>
</dbReference>
<feature type="domain" description="Urease accessory protein UreH-like transmembrane" evidence="2">
    <location>
        <begin position="18"/>
        <end position="229"/>
    </location>
</feature>
<feature type="transmembrane region" description="Helical" evidence="1">
    <location>
        <begin position="173"/>
        <end position="194"/>
    </location>
</feature>
<dbReference type="RefSeq" id="WP_004328559.1">
    <property type="nucleotide sequence ID" value="NZ_AP025581.1"/>
</dbReference>
<dbReference type="EMBL" id="VVND01000028">
    <property type="protein sequence ID" value="KAA3157929.1"/>
    <property type="molecule type" value="Genomic_DNA"/>
</dbReference>
<dbReference type="PANTHER" id="PTHR31272">
    <property type="entry name" value="CYTOCHROME C-TYPE BIOGENESIS PROTEIN HI_1454-RELATED"/>
    <property type="match status" value="1"/>
</dbReference>
<keyword evidence="1" id="KW-0812">Transmembrane</keyword>
<evidence type="ECO:0000259" key="2">
    <source>
        <dbReference type="Pfam" id="PF13386"/>
    </source>
</evidence>
<dbReference type="Proteomes" id="UP000324870">
    <property type="component" value="Unassembled WGS sequence"/>
</dbReference>
<keyword evidence="1" id="KW-1133">Transmembrane helix</keyword>
<evidence type="ECO:0000256" key="1">
    <source>
        <dbReference type="SAM" id="Phobius"/>
    </source>
</evidence>
<reference evidence="3" key="2">
    <citation type="submission" date="2022-01" db="EMBL/GenBank/DDBJ databases">
        <title>Novel bile acid biosynthetic pathways are enriched in the microbiome of centenarians.</title>
        <authorList>
            <person name="Sato Y."/>
            <person name="Atarashi K."/>
            <person name="Plichta R.D."/>
            <person name="Arai Y."/>
            <person name="Sasajima S."/>
            <person name="Kearney M.S."/>
            <person name="Suda W."/>
            <person name="Takeshita K."/>
            <person name="Sasaki T."/>
            <person name="Okamoto S."/>
            <person name="Skelly N.A."/>
            <person name="Okamura Y."/>
            <person name="Vlamakis H."/>
            <person name="Li Y."/>
            <person name="Tanoue T."/>
            <person name="Takei H."/>
            <person name="Nittono H."/>
            <person name="Narushima S."/>
            <person name="Irie J."/>
            <person name="Itoh H."/>
            <person name="Moriya K."/>
            <person name="Sugiura Y."/>
            <person name="Suematsu M."/>
            <person name="Moritoki N."/>
            <person name="Shibata S."/>
            <person name="Littman R.D."/>
            <person name="Fischbach A.M."/>
            <person name="Uwamino Y."/>
            <person name="Inoue T."/>
            <person name="Honda A."/>
            <person name="Hattori M."/>
            <person name="Murai T."/>
            <person name="Xavier J.R."/>
            <person name="Hirose N."/>
            <person name="Honda K."/>
        </authorList>
    </citation>
    <scope>NUCLEOTIDE SEQUENCE</scope>
    <source>
        <strain evidence="3">CE91-St16</strain>
    </source>
</reference>
<reference evidence="4 5" key="1">
    <citation type="journal article" date="2019" name="Nat. Med.">
        <title>A library of human gut bacterial isolates paired with longitudinal multiomics data enables mechanistic microbiome research.</title>
        <authorList>
            <person name="Poyet M."/>
            <person name="Groussin M."/>
            <person name="Gibbons S.M."/>
            <person name="Avila-Pacheco J."/>
            <person name="Jiang X."/>
            <person name="Kearney S.M."/>
            <person name="Perrotta A.R."/>
            <person name="Berdy B."/>
            <person name="Zhao S."/>
            <person name="Lieberman T.D."/>
            <person name="Swanson P.K."/>
            <person name="Smith M."/>
            <person name="Roesemann S."/>
            <person name="Alexander J.E."/>
            <person name="Rich S.A."/>
            <person name="Livny J."/>
            <person name="Vlamakis H."/>
            <person name="Clish C."/>
            <person name="Bullock K."/>
            <person name="Deik A."/>
            <person name="Scott J."/>
            <person name="Pierce K.A."/>
            <person name="Xavier R.J."/>
            <person name="Alm E.J."/>
        </authorList>
    </citation>
    <scope>NUCLEOTIDE SEQUENCE [LARGE SCALE GENOMIC DNA]</scope>
    <source>
        <strain evidence="4 5">BIOML-A1</strain>
    </source>
</reference>
<dbReference type="PANTHER" id="PTHR31272:SF4">
    <property type="entry name" value="CYTOCHROME C-TYPE BIOGENESIS PROTEIN HI_1454-RELATED"/>
    <property type="match status" value="1"/>
</dbReference>
<dbReference type="Pfam" id="PF13386">
    <property type="entry name" value="DsbD_2"/>
    <property type="match status" value="1"/>
</dbReference>
<accession>A0A5B5VKM6</accession>
<keyword evidence="5" id="KW-1185">Reference proteome</keyword>
<feature type="transmembrane region" description="Helical" evidence="1">
    <location>
        <begin position="139"/>
        <end position="161"/>
    </location>
</feature>
<gene>
    <name evidence="3" type="ORF">CE91St16_03920</name>
    <name evidence="4" type="ORF">F2A26_13305</name>
</gene>
<feature type="transmembrane region" description="Helical" evidence="1">
    <location>
        <begin position="99"/>
        <end position="119"/>
    </location>
</feature>
<proteinExistence type="predicted"/>
<evidence type="ECO:0000313" key="6">
    <source>
        <dbReference type="Proteomes" id="UP001055105"/>
    </source>
</evidence>
<protein>
    <submittedName>
        <fullName evidence="3">Cytochrome c biogenesis protein</fullName>
    </submittedName>
    <submittedName>
        <fullName evidence="4">Sulfite exporter TauE/SafE family protein</fullName>
    </submittedName>
</protein>
<name>A0A5B5VKM6_9BACT</name>
<feature type="transmembrane region" description="Helical" evidence="1">
    <location>
        <begin position="55"/>
        <end position="79"/>
    </location>
</feature>
<evidence type="ECO:0000313" key="5">
    <source>
        <dbReference type="Proteomes" id="UP000324870"/>
    </source>
</evidence>
<dbReference type="InterPro" id="IPR051790">
    <property type="entry name" value="Cytochrome_c-biogenesis_DsbD"/>
</dbReference>